<dbReference type="EMBL" id="CP081078">
    <property type="protein sequence ID" value="UWQ57285.1"/>
    <property type="molecule type" value="Genomic_DNA"/>
</dbReference>
<protein>
    <recommendedName>
        <fullName evidence="3">N-acetyltransferase domain-containing protein</fullName>
    </recommendedName>
</protein>
<accession>A0ABY5WSR8</accession>
<evidence type="ECO:0000313" key="2">
    <source>
        <dbReference type="Proteomes" id="UP001058184"/>
    </source>
</evidence>
<dbReference type="RefSeq" id="WP_260000536.1">
    <property type="nucleotide sequence ID" value="NZ_CP081078.1"/>
</dbReference>
<keyword evidence="2" id="KW-1185">Reference proteome</keyword>
<proteinExistence type="predicted"/>
<organism evidence="1 2">
    <name type="scientific">Leisingera caerulea</name>
    <name type="common">Phaeobacter caeruleus</name>
    <dbReference type="NCBI Taxonomy" id="506591"/>
    <lineage>
        <taxon>Bacteria</taxon>
        <taxon>Pseudomonadati</taxon>
        <taxon>Pseudomonadota</taxon>
        <taxon>Alphaproteobacteria</taxon>
        <taxon>Rhodobacterales</taxon>
        <taxon>Roseobacteraceae</taxon>
        <taxon>Leisingera</taxon>
    </lineage>
</organism>
<sequence>MKSSLRIANGETVDIDVDDCNYITKVRTRSGEVIGSIQFRFIEFPSGEVLKMTHAFLDELGPRYLDQGIGTECVRLMREATGLPIIASPDDGSVKPDGSHLTGRAPAFVEKLIAKGLISEA</sequence>
<evidence type="ECO:0008006" key="3">
    <source>
        <dbReference type="Google" id="ProtNLM"/>
    </source>
</evidence>
<reference evidence="1" key="1">
    <citation type="submission" date="2021-08" db="EMBL/GenBank/DDBJ databases">
        <authorList>
            <person name="Nwanade C."/>
            <person name="Wang M."/>
            <person name="Masoudi A."/>
            <person name="Yu Z."/>
            <person name="Liu J."/>
        </authorList>
    </citation>
    <scope>NUCLEOTIDE SEQUENCE</scope>
    <source>
        <strain evidence="1">S141</strain>
    </source>
</reference>
<dbReference type="Proteomes" id="UP001058184">
    <property type="component" value="Chromosome"/>
</dbReference>
<evidence type="ECO:0000313" key="1">
    <source>
        <dbReference type="EMBL" id="UWQ57285.1"/>
    </source>
</evidence>
<gene>
    <name evidence="1" type="ORF">K3722_12195</name>
</gene>
<name>A0ABY5WSR8_LEICA</name>